<feature type="transmembrane region" description="Helical" evidence="2">
    <location>
        <begin position="122"/>
        <end position="147"/>
    </location>
</feature>
<dbReference type="Proteomes" id="UP001293593">
    <property type="component" value="Unassembled WGS sequence"/>
</dbReference>
<feature type="transmembrane region" description="Helical" evidence="2">
    <location>
        <begin position="153"/>
        <end position="173"/>
    </location>
</feature>
<organism evidence="3 4">
    <name type="scientific">Acacia crassicarpa</name>
    <name type="common">northern wattle</name>
    <dbReference type="NCBI Taxonomy" id="499986"/>
    <lineage>
        <taxon>Eukaryota</taxon>
        <taxon>Viridiplantae</taxon>
        <taxon>Streptophyta</taxon>
        <taxon>Embryophyta</taxon>
        <taxon>Tracheophyta</taxon>
        <taxon>Spermatophyta</taxon>
        <taxon>Magnoliopsida</taxon>
        <taxon>eudicotyledons</taxon>
        <taxon>Gunneridae</taxon>
        <taxon>Pentapetalae</taxon>
        <taxon>rosids</taxon>
        <taxon>fabids</taxon>
        <taxon>Fabales</taxon>
        <taxon>Fabaceae</taxon>
        <taxon>Caesalpinioideae</taxon>
        <taxon>mimosoid clade</taxon>
        <taxon>Acacieae</taxon>
        <taxon>Acacia</taxon>
    </lineage>
</organism>
<feature type="transmembrane region" description="Helical" evidence="2">
    <location>
        <begin position="233"/>
        <end position="255"/>
    </location>
</feature>
<dbReference type="PANTHER" id="PTHR35307">
    <property type="entry name" value="PROTEIN, PUTATIVE-RELATED"/>
    <property type="match status" value="1"/>
</dbReference>
<feature type="transmembrane region" description="Helical" evidence="2">
    <location>
        <begin position="275"/>
        <end position="298"/>
    </location>
</feature>
<dbReference type="AlphaFoldDB" id="A0AAE1J5Y2"/>
<proteinExistence type="predicted"/>
<feature type="transmembrane region" description="Helical" evidence="2">
    <location>
        <begin position="89"/>
        <end position="110"/>
    </location>
</feature>
<sequence>MGRIGCEVDGVLDDSKFSQPIPWVGLYIVAASLACLIGMATDTILGICNRKFWFPCKYFSLNATSLTLIGVAVKLSVDLNTSMPRHHEQLAKLSSSALICTIMANSMPSLGAMETKDMFMNLMALAILVITVIVNICMQLGTGVIYIFWREHILLMFLMLIILLLMVSSALTVPTTKQYLEYKYSKKYEMAVKKCMAQTEGTVTQRGKHKLTIFWMMAHTCSPQFVVGRSPTCIASGAFCLLSAMILAEAMLLSYLTPFSFRFCKGESDYKWSTILILVTQNAAVGVGTIAPALRWFIAIKFCCPKVRKQSSHKEQFRVEPYWIESLLEMKHCPLNLRIPNRHRRKLAHDAKFLSLSFCIRVQMAIVLISKVTRIISIFLVSSVLACWDHCKILKPRFKNCGSNISSGTESQSGSKQDLRDFVLHLEGEEELVEVMLRENHDATNHWIKVGEKRKPKHLVQLLEKSSVSQGFKGVGAFDCDKVPSLHPEEPSNIWSLPLVTLTAIAVALPNITKDSVKHLLDTVHEGLAYADLVENTLDKEGDLMKVRQAAQIVWLGIDLYHKWFGLDFSKMSEKSPEETLQKLADTAKANYEKYKMKNINVCLKAKPSAWPVKVLAANSMYRISNTILLNWKSKYELGGEALFEELTLVIADILGSCLVNLLHVLSVKCLTTAIEEREESVRHAGYIFGKTKKIMEILDKRELPNLAQTGAMKIDDWRSMHRQNSIDFPFSPCSPENNTETTSSESRTETTSSESSDLCQIIMDPS</sequence>
<feature type="region of interest" description="Disordered" evidence="1">
    <location>
        <begin position="728"/>
        <end position="767"/>
    </location>
</feature>
<feature type="transmembrane region" description="Helical" evidence="2">
    <location>
        <begin position="24"/>
        <end position="47"/>
    </location>
</feature>
<keyword evidence="4" id="KW-1185">Reference proteome</keyword>
<dbReference type="PROSITE" id="PS51257">
    <property type="entry name" value="PROKAR_LIPOPROTEIN"/>
    <property type="match status" value="1"/>
</dbReference>
<protein>
    <submittedName>
        <fullName evidence="3">Uncharacterized protein</fullName>
    </submittedName>
</protein>
<feature type="compositionally biased region" description="Low complexity" evidence="1">
    <location>
        <begin position="740"/>
        <end position="757"/>
    </location>
</feature>
<gene>
    <name evidence="3" type="ORF">QN277_028157</name>
</gene>
<keyword evidence="2" id="KW-1133">Transmembrane helix</keyword>
<reference evidence="3" key="1">
    <citation type="submission" date="2023-10" db="EMBL/GenBank/DDBJ databases">
        <title>Chromosome-level genome of the transformable northern wattle, Acacia crassicarpa.</title>
        <authorList>
            <person name="Massaro I."/>
            <person name="Sinha N.R."/>
            <person name="Poethig S."/>
            <person name="Leichty A.R."/>
        </authorList>
    </citation>
    <scope>NUCLEOTIDE SEQUENCE</scope>
    <source>
        <strain evidence="3">Acra3RX</strain>
        <tissue evidence="3">Leaf</tissue>
    </source>
</reference>
<evidence type="ECO:0000256" key="1">
    <source>
        <dbReference type="SAM" id="MobiDB-lite"/>
    </source>
</evidence>
<feature type="transmembrane region" description="Helical" evidence="2">
    <location>
        <begin position="59"/>
        <end position="77"/>
    </location>
</feature>
<name>A0AAE1J5Y2_9FABA</name>
<accession>A0AAE1J5Y2</accession>
<keyword evidence="2" id="KW-0472">Membrane</keyword>
<dbReference type="EMBL" id="JAWXYG010000009">
    <property type="protein sequence ID" value="KAK4262618.1"/>
    <property type="molecule type" value="Genomic_DNA"/>
</dbReference>
<evidence type="ECO:0000313" key="4">
    <source>
        <dbReference type="Proteomes" id="UP001293593"/>
    </source>
</evidence>
<evidence type="ECO:0000313" key="3">
    <source>
        <dbReference type="EMBL" id="KAK4262618.1"/>
    </source>
</evidence>
<keyword evidence="2" id="KW-0812">Transmembrane</keyword>
<comment type="caution">
    <text evidence="3">The sequence shown here is derived from an EMBL/GenBank/DDBJ whole genome shotgun (WGS) entry which is preliminary data.</text>
</comment>
<evidence type="ECO:0000256" key="2">
    <source>
        <dbReference type="SAM" id="Phobius"/>
    </source>
</evidence>
<dbReference type="PANTHER" id="PTHR35307:SF3">
    <property type="entry name" value="DUF4220 DOMAIN-CONTAINING PROTEIN"/>
    <property type="match status" value="1"/>
</dbReference>